<dbReference type="InterPro" id="IPR038712">
    <property type="entry name" value="PixA-like_sf"/>
</dbReference>
<dbReference type="Proteomes" id="UP000262427">
    <property type="component" value="Chromosome CM"/>
</dbReference>
<accession>A0A0K1ZNM7</accession>
<dbReference type="PATRIC" id="fig|305.107.peg.3392"/>
<evidence type="ECO:0000313" key="6">
    <source>
        <dbReference type="EMBL" id="CUV54898.1"/>
    </source>
</evidence>
<dbReference type="Gene3D" id="2.60.40.3910">
    <property type="entry name" value="Inclusion body protein"/>
    <property type="match status" value="1"/>
</dbReference>
<reference evidence="8" key="4">
    <citation type="submission" date="2021-10" db="EMBL/GenBank/DDBJ databases">
        <title>Complete genome sequences of five Ralstonia solancearum strains isolated from sunflower.</title>
        <authorList>
            <person name="She X."/>
            <person name="He Z."/>
        </authorList>
    </citation>
    <scope>NUCLEOTIDE SEQUENCE</scope>
    <source>
        <strain evidence="8">RS638</strain>
    </source>
</reference>
<dbReference type="EMBL" id="LN899822">
    <property type="protein sequence ID" value="CUV62251.1"/>
    <property type="molecule type" value="Genomic_DNA"/>
</dbReference>
<proteinExistence type="predicted"/>
<dbReference type="InterPro" id="IPR021087">
    <property type="entry name" value="Uncharacterised_PixA/AidA"/>
</dbReference>
<sequence>MAEAHTPARGKAAAATSQHLTINVMTTMNVDAILAAANNNLSKDPTQPTAIGHANIYMVSDDPRGWSTGSDPGNITLNAHVDDTLSFYCASTSGNSDSAAFIYALSGGGSVLNPSHVNVITLQGAAQPTAPNGYPFKNVPESFSRCDAVVGSQGTAQNFWACAALFTVDDNNENQVLAGYVTWDPTVVVA</sequence>
<evidence type="ECO:0000313" key="8">
    <source>
        <dbReference type="EMBL" id="UZF16684.1"/>
    </source>
</evidence>
<dbReference type="AlphaFoldDB" id="A0A0K1ZNM7"/>
<dbReference type="EMBL" id="LN899823">
    <property type="protein sequence ID" value="CUV26363.1"/>
    <property type="molecule type" value="Genomic_DNA"/>
</dbReference>
<dbReference type="EMBL" id="LN899824">
    <property type="protein sequence ID" value="CUV30803.1"/>
    <property type="molecule type" value="Genomic_DNA"/>
</dbReference>
<organism evidence="3">
    <name type="scientific">Ralstonia solanacearum</name>
    <name type="common">Pseudomonas solanacearum</name>
    <dbReference type="NCBI Taxonomy" id="305"/>
    <lineage>
        <taxon>Bacteria</taxon>
        <taxon>Pseudomonadati</taxon>
        <taxon>Pseudomonadota</taxon>
        <taxon>Betaproteobacteria</taxon>
        <taxon>Burkholderiales</taxon>
        <taxon>Burkholderiaceae</taxon>
        <taxon>Ralstonia</taxon>
        <taxon>Ralstonia solanacearum species complex</taxon>
    </lineage>
</organism>
<protein>
    <submittedName>
        <fullName evidence="1">Inclusion body family protein</fullName>
    </submittedName>
</protein>
<evidence type="ECO:0000313" key="2">
    <source>
        <dbReference type="EMBL" id="CUV26363.1"/>
    </source>
</evidence>
<reference evidence="9" key="3">
    <citation type="submission" date="2018-01" db="EMBL/GenBank/DDBJ databases">
        <title>Raltonia solanacearum P824 infects blueberry.</title>
        <authorList>
            <person name="Bocsanczy A.M."/>
            <person name="Norman D.J."/>
        </authorList>
    </citation>
    <scope>NUCLEOTIDE SEQUENCE [LARGE SCALE GENOMIC DNA]</scope>
    <source>
        <strain evidence="9">P824</strain>
    </source>
</reference>
<reference evidence="1" key="2">
    <citation type="submission" date="2018-01" db="EMBL/GenBank/DDBJ databases">
        <title>Ralstonia pseudosolanacearum P824 infects blueberry.</title>
        <authorList>
            <person name="Bocsanczy A.M."/>
            <person name="Norman D.J."/>
        </authorList>
    </citation>
    <scope>NUCLEOTIDE SEQUENCE</scope>
    <source>
        <strain evidence="1">P824</strain>
    </source>
</reference>
<dbReference type="EMBL" id="LN899826">
    <property type="protein sequence ID" value="CUV38935.1"/>
    <property type="molecule type" value="Genomic_DNA"/>
</dbReference>
<dbReference type="EMBL" id="CP025741">
    <property type="protein sequence ID" value="AYA47502.1"/>
    <property type="molecule type" value="Genomic_DNA"/>
</dbReference>
<evidence type="ECO:0000313" key="1">
    <source>
        <dbReference type="EMBL" id="AYA47502.1"/>
    </source>
</evidence>
<reference evidence="3" key="1">
    <citation type="submission" date="2015-10" db="EMBL/GenBank/DDBJ databases">
        <authorList>
            <person name="Gilbert D.G."/>
        </authorList>
    </citation>
    <scope>NUCLEOTIDE SEQUENCE</scope>
    <source>
        <strain evidence="3">Phyl III-seqv23</strain>
    </source>
</reference>
<evidence type="ECO:0000313" key="7">
    <source>
        <dbReference type="EMBL" id="CUV62251.1"/>
    </source>
</evidence>
<evidence type="ECO:0000313" key="9">
    <source>
        <dbReference type="Proteomes" id="UP000262427"/>
    </source>
</evidence>
<dbReference type="EMBL" id="CP085043">
    <property type="protein sequence ID" value="UZF16684.1"/>
    <property type="molecule type" value="Genomic_DNA"/>
</dbReference>
<evidence type="ECO:0000313" key="3">
    <source>
        <dbReference type="EMBL" id="CUV30803.1"/>
    </source>
</evidence>
<evidence type="ECO:0000313" key="5">
    <source>
        <dbReference type="EMBL" id="CUV38935.1"/>
    </source>
</evidence>
<dbReference type="Pfam" id="PF12306">
    <property type="entry name" value="PixA"/>
    <property type="match status" value="1"/>
</dbReference>
<gene>
    <name evidence="8" type="ORF">LH706_15000</name>
    <name evidence="7" type="ORF">RD1301_v1_2170009</name>
    <name evidence="1" type="ORF">RSP824_14095</name>
    <name evidence="2" type="ORF">RUN1744_v1_1520008</name>
    <name evidence="3" type="ORF">RUN1985_v1_710079</name>
    <name evidence="6" type="ORF">RUN215_v1_410034</name>
    <name evidence="4" type="ORF">TD1301_v1_40074</name>
    <name evidence="5" type="ORF">TF3108_v1_190098</name>
</gene>
<dbReference type="EMBL" id="LN899820">
    <property type="protein sequence ID" value="CUV54898.1"/>
    <property type="molecule type" value="Genomic_DNA"/>
</dbReference>
<evidence type="ECO:0000313" key="4">
    <source>
        <dbReference type="EMBL" id="CUV32455.1"/>
    </source>
</evidence>
<name>A0A0K1ZNM7_RALSL</name>
<dbReference type="EMBL" id="LN899825">
    <property type="protein sequence ID" value="CUV32455.1"/>
    <property type="molecule type" value="Genomic_DNA"/>
</dbReference>